<dbReference type="EMBL" id="CP081296">
    <property type="protein sequence ID" value="QZD92756.1"/>
    <property type="molecule type" value="Genomic_DNA"/>
</dbReference>
<keyword evidence="3" id="KW-1185">Reference proteome</keyword>
<keyword evidence="1" id="KW-0812">Transmembrane</keyword>
<proteinExistence type="predicted"/>
<organism evidence="2 3">
    <name type="scientific">Qipengyuania xiapuensis</name>
    <dbReference type="NCBI Taxonomy" id="2867236"/>
    <lineage>
        <taxon>Bacteria</taxon>
        <taxon>Pseudomonadati</taxon>
        <taxon>Pseudomonadota</taxon>
        <taxon>Alphaproteobacteria</taxon>
        <taxon>Sphingomonadales</taxon>
        <taxon>Erythrobacteraceae</taxon>
        <taxon>Qipengyuania</taxon>
    </lineage>
</organism>
<feature type="transmembrane region" description="Helical" evidence="1">
    <location>
        <begin position="63"/>
        <end position="81"/>
    </location>
</feature>
<evidence type="ECO:0000256" key="1">
    <source>
        <dbReference type="SAM" id="Phobius"/>
    </source>
</evidence>
<feature type="transmembrane region" description="Helical" evidence="1">
    <location>
        <begin position="87"/>
        <end position="110"/>
    </location>
</feature>
<keyword evidence="1" id="KW-0472">Membrane</keyword>
<protein>
    <submittedName>
        <fullName evidence="2">Uncharacterized protein</fullName>
    </submittedName>
</protein>
<sequence length="119" mass="12592">MAAAVAAWLTVLGLLTGDSGPGFDEIVKMFGPALVATLLIGFPVATLVVAFSGRQLARSVETLAITVLLVCVMLLLSAYWIAGSFGILFFGLPSVMAALTYAVLGWFWILRPMRENGNA</sequence>
<reference evidence="2 3" key="1">
    <citation type="submission" date="2021-08" db="EMBL/GenBank/DDBJ databases">
        <title>Comparative Genomics Analysis of the Genus Qipengyuania Reveals Extensive Genetic Diversity and Metabolic Versatility, Including the Description of Fifteen Novel Species.</title>
        <authorList>
            <person name="Liu Y."/>
        </authorList>
    </citation>
    <scope>NUCLEOTIDE SEQUENCE [LARGE SCALE GENOMIC DNA]</scope>
    <source>
        <strain evidence="2 3">1NDW3</strain>
    </source>
</reference>
<evidence type="ECO:0000313" key="2">
    <source>
        <dbReference type="EMBL" id="QZD92756.1"/>
    </source>
</evidence>
<name>A0ABX8ZUT3_9SPHN</name>
<feature type="transmembrane region" description="Helical" evidence="1">
    <location>
        <begin position="29"/>
        <end position="51"/>
    </location>
</feature>
<evidence type="ECO:0000313" key="3">
    <source>
        <dbReference type="Proteomes" id="UP000824300"/>
    </source>
</evidence>
<accession>A0ABX8ZUT3</accession>
<dbReference type="Proteomes" id="UP000824300">
    <property type="component" value="Chromosome"/>
</dbReference>
<gene>
    <name evidence="2" type="ORF">K3162_01535</name>
</gene>
<keyword evidence="1" id="KW-1133">Transmembrane helix</keyword>
<dbReference type="RefSeq" id="WP_221428453.1">
    <property type="nucleotide sequence ID" value="NZ_CP081296.1"/>
</dbReference>